<dbReference type="InterPro" id="IPR038592">
    <property type="entry name" value="CheD-like_sf"/>
</dbReference>
<dbReference type="Pfam" id="PF03975">
    <property type="entry name" value="CheD"/>
    <property type="match status" value="1"/>
</dbReference>
<dbReference type="GO" id="GO:0050568">
    <property type="term" value="F:protein-glutamine glutaminase activity"/>
    <property type="evidence" value="ECO:0007669"/>
    <property type="project" value="InterPro"/>
</dbReference>
<evidence type="ECO:0000313" key="3">
    <source>
        <dbReference type="EMBL" id="GAF81235.1"/>
    </source>
</evidence>
<protein>
    <recommendedName>
        <fullName evidence="4">Chemoreceptor glutamine deamidase CheD</fullName>
    </recommendedName>
</protein>
<dbReference type="PANTHER" id="PTHR35147">
    <property type="entry name" value="CHEMORECEPTOR GLUTAMINE DEAMIDASE CHED-RELATED"/>
    <property type="match status" value="1"/>
</dbReference>
<evidence type="ECO:0000256" key="1">
    <source>
        <dbReference type="ARBA" id="ARBA00022500"/>
    </source>
</evidence>
<gene>
    <name evidence="3" type="ORF">S01H1_06452</name>
</gene>
<dbReference type="GO" id="GO:0006935">
    <property type="term" value="P:chemotaxis"/>
    <property type="evidence" value="ECO:0007669"/>
    <property type="project" value="UniProtKB-KW"/>
</dbReference>
<dbReference type="AlphaFoldDB" id="X0TYK6"/>
<dbReference type="Gene3D" id="3.30.1330.200">
    <property type="match status" value="1"/>
</dbReference>
<organism evidence="3">
    <name type="scientific">marine sediment metagenome</name>
    <dbReference type="NCBI Taxonomy" id="412755"/>
    <lineage>
        <taxon>unclassified sequences</taxon>
        <taxon>metagenomes</taxon>
        <taxon>ecological metagenomes</taxon>
    </lineage>
</organism>
<accession>X0TYK6</accession>
<dbReference type="CDD" id="cd16352">
    <property type="entry name" value="CheD"/>
    <property type="match status" value="1"/>
</dbReference>
<sequence>MAISSSPGDEIVTHALGSCLGVTVYDPVVKVGGMMHVMMPMSNVNPEKARTNPFMFVDTGIPLFMKTLFNAGVNKSRMIVKIAGGANVHNNNDSFAIGRRNYIALKKLLWKNSVLIEAEDTGGTRPRTMSLNVATGAVTLSNAGKKRDL</sequence>
<proteinExistence type="inferred from homology"/>
<dbReference type="InterPro" id="IPR011324">
    <property type="entry name" value="Cytotoxic_necrot_fac-like_cat"/>
</dbReference>
<keyword evidence="2" id="KW-0378">Hydrolase</keyword>
<dbReference type="SUPFAM" id="SSF64438">
    <property type="entry name" value="CNF1/YfiH-like putative cysteine hydrolases"/>
    <property type="match status" value="1"/>
</dbReference>
<dbReference type="PANTHER" id="PTHR35147:SF1">
    <property type="entry name" value="CHEMORECEPTOR GLUTAMINE DEAMIDASE CHED-RELATED"/>
    <property type="match status" value="1"/>
</dbReference>
<reference evidence="3" key="1">
    <citation type="journal article" date="2014" name="Front. Microbiol.">
        <title>High frequency of phylogenetically diverse reductive dehalogenase-homologous genes in deep subseafloor sedimentary metagenomes.</title>
        <authorList>
            <person name="Kawai M."/>
            <person name="Futagami T."/>
            <person name="Toyoda A."/>
            <person name="Takaki Y."/>
            <person name="Nishi S."/>
            <person name="Hori S."/>
            <person name="Arai W."/>
            <person name="Tsubouchi T."/>
            <person name="Morono Y."/>
            <person name="Uchiyama I."/>
            <person name="Ito T."/>
            <person name="Fujiyama A."/>
            <person name="Inagaki F."/>
            <person name="Takami H."/>
        </authorList>
    </citation>
    <scope>NUCLEOTIDE SEQUENCE</scope>
    <source>
        <strain evidence="3">Expedition CK06-06</strain>
    </source>
</reference>
<evidence type="ECO:0008006" key="4">
    <source>
        <dbReference type="Google" id="ProtNLM"/>
    </source>
</evidence>
<dbReference type="EMBL" id="BARS01003332">
    <property type="protein sequence ID" value="GAF81235.1"/>
    <property type="molecule type" value="Genomic_DNA"/>
</dbReference>
<dbReference type="InterPro" id="IPR005659">
    <property type="entry name" value="Chemorcpt_Glu_NH3ase_CheD"/>
</dbReference>
<name>X0TYK6_9ZZZZ</name>
<evidence type="ECO:0000256" key="2">
    <source>
        <dbReference type="ARBA" id="ARBA00022801"/>
    </source>
</evidence>
<comment type="caution">
    <text evidence="3">The sequence shown here is derived from an EMBL/GenBank/DDBJ whole genome shotgun (WGS) entry which is preliminary data.</text>
</comment>
<keyword evidence="1" id="KW-0145">Chemotaxis</keyword>
<dbReference type="HAMAP" id="MF_01440">
    <property type="entry name" value="CheD"/>
    <property type="match status" value="1"/>
</dbReference>